<dbReference type="InterPro" id="IPR029066">
    <property type="entry name" value="PLP-binding_barrel"/>
</dbReference>
<dbReference type="InterPro" id="IPR002986">
    <property type="entry name" value="DAP_deCOOHase_LysA"/>
</dbReference>
<gene>
    <name evidence="5" type="primary">lysA</name>
    <name evidence="11" type="ORF">BV133_1163</name>
</gene>
<keyword evidence="2 5" id="KW-0210">Decarboxylase</keyword>
<feature type="active site" description="Proton donor" evidence="7">
    <location>
        <position position="369"/>
    </location>
</feature>
<dbReference type="GO" id="GO:0009089">
    <property type="term" value="P:lysine biosynthetic process via diaminopimelate"/>
    <property type="evidence" value="ECO:0007669"/>
    <property type="project" value="UniProtKB-UniRule"/>
</dbReference>
<proteinExistence type="inferred from homology"/>
<dbReference type="PROSITE" id="PS00879">
    <property type="entry name" value="ODR_DC_2_2"/>
    <property type="match status" value="1"/>
</dbReference>
<feature type="binding site" evidence="5">
    <location>
        <position position="370"/>
    </location>
    <ligand>
        <name>substrate</name>
    </ligand>
</feature>
<dbReference type="SUPFAM" id="SSF51419">
    <property type="entry name" value="PLP-binding barrel"/>
    <property type="match status" value="1"/>
</dbReference>
<dbReference type="SUPFAM" id="SSF50621">
    <property type="entry name" value="Alanine racemase C-terminal domain-like"/>
    <property type="match status" value="1"/>
</dbReference>
<protein>
    <recommendedName>
        <fullName evidence="5 6">Diaminopimelate decarboxylase</fullName>
        <shortName evidence="5">DAP decarboxylase</shortName>
        <shortName evidence="5">DAPDC</shortName>
        <ecNumber evidence="5 6">4.1.1.20</ecNumber>
    </recommendedName>
</protein>
<feature type="binding site" evidence="5">
    <location>
        <position position="398"/>
    </location>
    <ligand>
        <name>substrate</name>
    </ligand>
</feature>
<feature type="binding site" evidence="5">
    <location>
        <position position="398"/>
    </location>
    <ligand>
        <name>pyridoxal 5'-phosphate</name>
        <dbReference type="ChEBI" id="CHEBI:597326"/>
    </ligand>
</feature>
<dbReference type="Gene3D" id="3.20.20.10">
    <property type="entry name" value="Alanine racemase"/>
    <property type="match status" value="1"/>
</dbReference>
<dbReference type="AlphaFoldDB" id="A0A182CZT4"/>
<sequence>MSFRIFFRKAGSRFCGKCFCRHAMNHFAYRDGVLHAEDVNLAAIAARVGTPFYCYSTATLTRHYQVFAEALAGLDALICYAMKANSNQAVLATLADLGAGADVVSGGELARALTAGIPPEKIVFSGVGKTEAELAAALDAGILCLNVESEPELAALSQVASAMGKVAAVSLRINPDVDAKTHSKIATGKAENKFGIPRARARAVYAEAARMPGIKVAGVDIHIGSQIVDLAPFDQAFAILAELVGELRADGHTIDHVDLGGGLGIPYRTDNEPPPEPLLYGEIVKRRIGPLGCKVIIEPGRLIVGNAGVLVARVLYIKEGAAKTFVITDAGMNDLIRPTLYEAHHDIRPLAEPAPGARRMVADVVGPVCETGDFQALHRDLPELKSGDLIAILTAGAYGAVQASTYNTRPLVPEVLVKDAEWALIRPRIEAEELIALDRLPPWL</sequence>
<evidence type="ECO:0000256" key="1">
    <source>
        <dbReference type="ARBA" id="ARBA00001933"/>
    </source>
</evidence>
<dbReference type="InterPro" id="IPR022657">
    <property type="entry name" value="De-COase2_CS"/>
</dbReference>
<evidence type="ECO:0000256" key="3">
    <source>
        <dbReference type="ARBA" id="ARBA00022898"/>
    </source>
</evidence>
<feature type="domain" description="Orn/DAP/Arg decarboxylase 2 N-terminal" evidence="10">
    <location>
        <begin position="59"/>
        <end position="304"/>
    </location>
</feature>
<dbReference type="HAMAP" id="MF_02120">
    <property type="entry name" value="LysA"/>
    <property type="match status" value="1"/>
</dbReference>
<dbReference type="NCBIfam" id="TIGR01048">
    <property type="entry name" value="lysA"/>
    <property type="match status" value="1"/>
</dbReference>
<dbReference type="PRINTS" id="PR01179">
    <property type="entry name" value="ODADCRBXLASE"/>
</dbReference>
<feature type="binding site" evidence="5">
    <location>
        <begin position="298"/>
        <end position="301"/>
    </location>
    <ligand>
        <name>pyridoxal 5'-phosphate</name>
        <dbReference type="ChEBI" id="CHEBI:597326"/>
    </ligand>
</feature>
<evidence type="ECO:0000259" key="9">
    <source>
        <dbReference type="Pfam" id="PF00278"/>
    </source>
</evidence>
<name>A0A182CZT4_BLAVI</name>
<dbReference type="CDD" id="cd06828">
    <property type="entry name" value="PLPDE_III_DapDC"/>
    <property type="match status" value="1"/>
</dbReference>
<accession>A0A182CZT4</accession>
<dbReference type="GO" id="GO:0008836">
    <property type="term" value="F:diaminopimelate decarboxylase activity"/>
    <property type="evidence" value="ECO:0007669"/>
    <property type="project" value="UniProtKB-UniRule"/>
</dbReference>
<dbReference type="InterPro" id="IPR009006">
    <property type="entry name" value="Ala_racemase/Decarboxylase_C"/>
</dbReference>
<comment type="catalytic activity">
    <reaction evidence="5 8">
        <text>meso-2,6-diaminopimelate + H(+) = L-lysine + CO2</text>
        <dbReference type="Rhea" id="RHEA:15101"/>
        <dbReference type="ChEBI" id="CHEBI:15378"/>
        <dbReference type="ChEBI" id="CHEBI:16526"/>
        <dbReference type="ChEBI" id="CHEBI:32551"/>
        <dbReference type="ChEBI" id="CHEBI:57791"/>
        <dbReference type="EC" id="4.1.1.20"/>
    </reaction>
</comment>
<comment type="pathway">
    <text evidence="5 8">Amino-acid biosynthesis; L-lysine biosynthesis via DAP pathway; L-lysine from DL-2,6-diaminopimelate: step 1/1.</text>
</comment>
<feature type="binding site" evidence="5">
    <location>
        <position position="341"/>
    </location>
    <ligand>
        <name>substrate</name>
    </ligand>
</feature>
<keyword evidence="4 5" id="KW-0456">Lyase</keyword>
<feature type="domain" description="Orn/DAP/Arg decarboxylase 2 C-terminal" evidence="9">
    <location>
        <begin position="52"/>
        <end position="396"/>
    </location>
</feature>
<dbReference type="Pfam" id="PF00278">
    <property type="entry name" value="Orn_DAP_Arg_deC"/>
    <property type="match status" value="1"/>
</dbReference>
<evidence type="ECO:0000256" key="4">
    <source>
        <dbReference type="ARBA" id="ARBA00023239"/>
    </source>
</evidence>
<organism evidence="11">
    <name type="scientific">Blastochloris viridis</name>
    <name type="common">Rhodopseudomonas viridis</name>
    <dbReference type="NCBI Taxonomy" id="1079"/>
    <lineage>
        <taxon>Bacteria</taxon>
        <taxon>Pseudomonadati</taxon>
        <taxon>Pseudomonadota</taxon>
        <taxon>Alphaproteobacteria</taxon>
        <taxon>Hyphomicrobiales</taxon>
        <taxon>Blastochloridaceae</taxon>
        <taxon>Blastochloris</taxon>
    </lineage>
</organism>
<comment type="subunit">
    <text evidence="5">Homodimer.</text>
</comment>
<comment type="function">
    <text evidence="5">Specifically catalyzes the decarboxylation of meso-diaminopimelate (meso-DAP) to L-lysine.</text>
</comment>
<dbReference type="InterPro" id="IPR022644">
    <property type="entry name" value="De-COase2_N"/>
</dbReference>
<evidence type="ECO:0000256" key="2">
    <source>
        <dbReference type="ARBA" id="ARBA00022793"/>
    </source>
</evidence>
<feature type="binding site" evidence="5">
    <location>
        <position position="262"/>
    </location>
    <ligand>
        <name>pyridoxal 5'-phosphate</name>
        <dbReference type="ChEBI" id="CHEBI:597326"/>
    </ligand>
</feature>
<keyword evidence="3 5" id="KW-0663">Pyridoxal phosphate</keyword>
<dbReference type="PANTHER" id="PTHR43727">
    <property type="entry name" value="DIAMINOPIMELATE DECARBOXYLASE"/>
    <property type="match status" value="1"/>
</dbReference>
<dbReference type="Pfam" id="PF02784">
    <property type="entry name" value="Orn_Arg_deC_N"/>
    <property type="match status" value="1"/>
</dbReference>
<keyword evidence="5 8" id="KW-0457">Lysine biosynthesis</keyword>
<reference evidence="11" key="1">
    <citation type="journal article" date="2015" name="Genome Announc.">
        <title>Complete Genome Sequence of the Bacteriochlorophyll b-Producing Photosynthetic Bacterium Blastochloris viridis.</title>
        <authorList>
            <person name="Tsukatani Y."/>
            <person name="Hirose Y."/>
            <person name="Harada J."/>
            <person name="Misawa N."/>
            <person name="Mori K."/>
            <person name="Inoue K."/>
            <person name="Tamiaki H."/>
        </authorList>
    </citation>
    <scope>NUCLEOTIDE SEQUENCE [LARGE SCALE GENOMIC DNA]</scope>
    <source>
        <strain evidence="11">DSM 133</strain>
    </source>
</reference>
<dbReference type="InterPro" id="IPR022643">
    <property type="entry name" value="De-COase2_C"/>
</dbReference>
<dbReference type="Gene3D" id="2.40.37.10">
    <property type="entry name" value="Lyase, Ornithine Decarboxylase, Chain A, domain 1"/>
    <property type="match status" value="1"/>
</dbReference>
<dbReference type="PATRIC" id="fig|1079.8.peg.1203"/>
<keyword evidence="5" id="KW-0028">Amino-acid biosynthesis</keyword>
<dbReference type="UniPathway" id="UPA00034">
    <property type="reaction ID" value="UER00027"/>
</dbReference>
<dbReference type="InterPro" id="IPR000183">
    <property type="entry name" value="Orn/DAP/Arg_de-COase"/>
</dbReference>
<evidence type="ECO:0000256" key="8">
    <source>
        <dbReference type="RuleBase" id="RU003738"/>
    </source>
</evidence>
<evidence type="ECO:0000313" key="11">
    <source>
        <dbReference type="EMBL" id="BAR98756.1"/>
    </source>
</evidence>
<dbReference type="PROSITE" id="PS00878">
    <property type="entry name" value="ODR_DC_2_1"/>
    <property type="match status" value="1"/>
</dbReference>
<comment type="cofactor">
    <cofactor evidence="1 5 7 8">
        <name>pyridoxal 5'-phosphate</name>
        <dbReference type="ChEBI" id="CHEBI:597326"/>
    </cofactor>
</comment>
<dbReference type="PANTHER" id="PTHR43727:SF2">
    <property type="entry name" value="GROUP IV DECARBOXYLASE"/>
    <property type="match status" value="1"/>
</dbReference>
<dbReference type="EC" id="4.1.1.20" evidence="5 6"/>
<evidence type="ECO:0000256" key="6">
    <source>
        <dbReference type="NCBIfam" id="TIGR01048"/>
    </source>
</evidence>
<dbReference type="FunFam" id="3.20.20.10:FF:000003">
    <property type="entry name" value="Diaminopimelate decarboxylase"/>
    <property type="match status" value="1"/>
</dbReference>
<dbReference type="EMBL" id="AP014854">
    <property type="protein sequence ID" value="BAR98756.1"/>
    <property type="molecule type" value="Genomic_DNA"/>
</dbReference>
<dbReference type="InterPro" id="IPR022653">
    <property type="entry name" value="De-COase2_pyr-phos_BS"/>
</dbReference>
<feature type="modified residue" description="N6-(pyridoxal phosphate)lysine" evidence="5 7">
    <location>
        <position position="83"/>
    </location>
</feature>
<evidence type="ECO:0000256" key="5">
    <source>
        <dbReference type="HAMAP-Rule" id="MF_02120"/>
    </source>
</evidence>
<evidence type="ECO:0000256" key="7">
    <source>
        <dbReference type="PIRSR" id="PIRSR600183-50"/>
    </source>
</evidence>
<evidence type="ECO:0000259" key="10">
    <source>
        <dbReference type="Pfam" id="PF02784"/>
    </source>
</evidence>
<feature type="binding site" evidence="5">
    <location>
        <position position="337"/>
    </location>
    <ligand>
        <name>substrate</name>
    </ligand>
</feature>
<comment type="similarity">
    <text evidence="5">Belongs to the Orn/Lys/Arg decarboxylase class-II family. LysA subfamily.</text>
</comment>
<dbReference type="PRINTS" id="PR01181">
    <property type="entry name" value="DAPDCRBXLASE"/>
</dbReference>
<dbReference type="GO" id="GO:0030170">
    <property type="term" value="F:pyridoxal phosphate binding"/>
    <property type="evidence" value="ECO:0007669"/>
    <property type="project" value="UniProtKB-UniRule"/>
</dbReference>
<feature type="binding site" evidence="5">
    <location>
        <position position="301"/>
    </location>
    <ligand>
        <name>substrate</name>
    </ligand>
</feature>